<protein>
    <recommendedName>
        <fullName evidence="5">Peptidoglycan-binding protein CsiV</fullName>
    </recommendedName>
</protein>
<proteinExistence type="predicted"/>
<evidence type="ECO:0000256" key="1">
    <source>
        <dbReference type="SAM" id="MobiDB-lite"/>
    </source>
</evidence>
<evidence type="ECO:0000313" key="4">
    <source>
        <dbReference type="Proteomes" id="UP000191820"/>
    </source>
</evidence>
<feature type="signal peptide" evidence="2">
    <location>
        <begin position="1"/>
        <end position="23"/>
    </location>
</feature>
<dbReference type="RefSeq" id="WP_080916007.1">
    <property type="nucleotide sequence ID" value="NZ_CP020472.1"/>
</dbReference>
<gene>
    <name evidence="3" type="ORF">SJ2017_2506</name>
</gene>
<feature type="region of interest" description="Disordered" evidence="1">
    <location>
        <begin position="306"/>
        <end position="345"/>
    </location>
</feature>
<name>A0ABM6JL72_9GAMM</name>
<keyword evidence="4" id="KW-1185">Reference proteome</keyword>
<evidence type="ECO:0008006" key="5">
    <source>
        <dbReference type="Google" id="ProtNLM"/>
    </source>
</evidence>
<sequence length="345" mass="38950">MLRNLVISIAAITAISSSVSVQAKSWFEVEVFVFERQSNSLEQWQENAAVAPNRKNVDLITPMISNDITGVALGLSGCTSTDWTSGEVDCQDPLVSANKTTFPSQVPFSIAADEPQVAYLGEGPILLAESQSQFAEIISAVKRERDVRSLLHMTWQQDMQSRNRAKPIRIYAGKDFSEQFEYAGNPVTEQQEDEFSTFDFSSSFGSFIDEPKTTPVWELDGNINIYLSHYLFIETRLALRKPIQKEVVQNDYYQYSTQAENEKVLSPFLQSIPMVQNRRVRSGEIHYFDHPKMGIVMQIRKMEQPTTTKPEDLVLEESLEESAQPLSDDTPTLMTEGNASHESLK</sequence>
<dbReference type="Proteomes" id="UP000191820">
    <property type="component" value="Chromosome"/>
</dbReference>
<keyword evidence="2" id="KW-0732">Signal</keyword>
<reference evidence="3 4" key="1">
    <citation type="submission" date="2017-03" db="EMBL/GenBank/DDBJ databases">
        <title>Genome sequencing of Shewanella japonica KCTC 22435.</title>
        <authorList>
            <person name="Kim K.M."/>
        </authorList>
    </citation>
    <scope>NUCLEOTIDE SEQUENCE [LARGE SCALE GENOMIC DNA]</scope>
    <source>
        <strain evidence="3 4">KCTC 22435</strain>
    </source>
</reference>
<dbReference type="Pfam" id="PF10972">
    <property type="entry name" value="CsiV"/>
    <property type="match status" value="1"/>
</dbReference>
<dbReference type="InterPro" id="IPR021241">
    <property type="entry name" value="CsiV"/>
</dbReference>
<organism evidence="3 4">
    <name type="scientific">Shewanella japonica</name>
    <dbReference type="NCBI Taxonomy" id="93973"/>
    <lineage>
        <taxon>Bacteria</taxon>
        <taxon>Pseudomonadati</taxon>
        <taxon>Pseudomonadota</taxon>
        <taxon>Gammaproteobacteria</taxon>
        <taxon>Alteromonadales</taxon>
        <taxon>Shewanellaceae</taxon>
        <taxon>Shewanella</taxon>
    </lineage>
</organism>
<evidence type="ECO:0000313" key="3">
    <source>
        <dbReference type="EMBL" id="ARD22796.1"/>
    </source>
</evidence>
<feature type="chain" id="PRO_5046613855" description="Peptidoglycan-binding protein CsiV" evidence="2">
    <location>
        <begin position="24"/>
        <end position="345"/>
    </location>
</feature>
<feature type="compositionally biased region" description="Polar residues" evidence="1">
    <location>
        <begin position="324"/>
        <end position="345"/>
    </location>
</feature>
<accession>A0ABM6JL72</accession>
<evidence type="ECO:0000256" key="2">
    <source>
        <dbReference type="SAM" id="SignalP"/>
    </source>
</evidence>
<dbReference type="EMBL" id="CP020472">
    <property type="protein sequence ID" value="ARD22796.1"/>
    <property type="molecule type" value="Genomic_DNA"/>
</dbReference>